<protein>
    <submittedName>
        <fullName evidence="11">DNA-binding response regulator</fullName>
    </submittedName>
</protein>
<feature type="DNA-binding region" description="OmpR/PhoB-type" evidence="8">
    <location>
        <begin position="132"/>
        <end position="231"/>
    </location>
</feature>
<dbReference type="PANTHER" id="PTHR48111">
    <property type="entry name" value="REGULATOR OF RPOS"/>
    <property type="match status" value="1"/>
</dbReference>
<organism evidence="11 12">
    <name type="scientific">Marinithermofilum abyssi</name>
    <dbReference type="NCBI Taxonomy" id="1571185"/>
    <lineage>
        <taxon>Bacteria</taxon>
        <taxon>Bacillati</taxon>
        <taxon>Bacillota</taxon>
        <taxon>Bacilli</taxon>
        <taxon>Bacillales</taxon>
        <taxon>Thermoactinomycetaceae</taxon>
        <taxon>Marinithermofilum</taxon>
    </lineage>
</organism>
<dbReference type="AlphaFoldDB" id="A0A8J2VFN1"/>
<dbReference type="FunFam" id="1.10.10.10:FF:000018">
    <property type="entry name" value="DNA-binding response regulator ResD"/>
    <property type="match status" value="1"/>
</dbReference>
<evidence type="ECO:0000313" key="11">
    <source>
        <dbReference type="EMBL" id="GGE03227.1"/>
    </source>
</evidence>
<comment type="caution">
    <text evidence="11">The sequence shown here is derived from an EMBL/GenBank/DDBJ whole genome shotgun (WGS) entry which is preliminary data.</text>
</comment>
<accession>A0A8J2VFN1</accession>
<dbReference type="Pfam" id="PF00072">
    <property type="entry name" value="Response_reg"/>
    <property type="match status" value="1"/>
</dbReference>
<dbReference type="PROSITE" id="PS51755">
    <property type="entry name" value="OMPR_PHOB"/>
    <property type="match status" value="1"/>
</dbReference>
<keyword evidence="2 7" id="KW-0597">Phosphoprotein</keyword>
<dbReference type="SMART" id="SM00862">
    <property type="entry name" value="Trans_reg_C"/>
    <property type="match status" value="1"/>
</dbReference>
<dbReference type="InterPro" id="IPR001867">
    <property type="entry name" value="OmpR/PhoB-type_DNA-bd"/>
</dbReference>
<gene>
    <name evidence="11" type="ORF">GCM10011571_00030</name>
</gene>
<dbReference type="InterPro" id="IPR001789">
    <property type="entry name" value="Sig_transdc_resp-reg_receiver"/>
</dbReference>
<feature type="domain" description="OmpR/PhoB-type" evidence="10">
    <location>
        <begin position="132"/>
        <end position="231"/>
    </location>
</feature>
<dbReference type="SMART" id="SM00448">
    <property type="entry name" value="REC"/>
    <property type="match status" value="1"/>
</dbReference>
<evidence type="ECO:0000256" key="6">
    <source>
        <dbReference type="ARBA" id="ARBA00023163"/>
    </source>
</evidence>
<feature type="domain" description="Response regulatory" evidence="9">
    <location>
        <begin position="4"/>
        <end position="117"/>
    </location>
</feature>
<dbReference type="SUPFAM" id="SSF46894">
    <property type="entry name" value="C-terminal effector domain of the bipartite response regulators"/>
    <property type="match status" value="1"/>
</dbReference>
<evidence type="ECO:0000256" key="3">
    <source>
        <dbReference type="ARBA" id="ARBA00023012"/>
    </source>
</evidence>
<evidence type="ECO:0000259" key="10">
    <source>
        <dbReference type="PROSITE" id="PS51755"/>
    </source>
</evidence>
<keyword evidence="12" id="KW-1185">Reference proteome</keyword>
<evidence type="ECO:0000256" key="5">
    <source>
        <dbReference type="ARBA" id="ARBA00023125"/>
    </source>
</evidence>
<dbReference type="Gene3D" id="6.10.250.690">
    <property type="match status" value="1"/>
</dbReference>
<evidence type="ECO:0000256" key="2">
    <source>
        <dbReference type="ARBA" id="ARBA00022553"/>
    </source>
</evidence>
<dbReference type="GO" id="GO:0005829">
    <property type="term" value="C:cytosol"/>
    <property type="evidence" value="ECO:0007669"/>
    <property type="project" value="TreeGrafter"/>
</dbReference>
<dbReference type="Pfam" id="PF00486">
    <property type="entry name" value="Trans_reg_C"/>
    <property type="match status" value="1"/>
</dbReference>
<dbReference type="GO" id="GO:0000976">
    <property type="term" value="F:transcription cis-regulatory region binding"/>
    <property type="evidence" value="ECO:0007669"/>
    <property type="project" value="TreeGrafter"/>
</dbReference>
<dbReference type="GO" id="GO:0032993">
    <property type="term" value="C:protein-DNA complex"/>
    <property type="evidence" value="ECO:0007669"/>
    <property type="project" value="TreeGrafter"/>
</dbReference>
<dbReference type="InterPro" id="IPR011006">
    <property type="entry name" value="CheY-like_superfamily"/>
</dbReference>
<dbReference type="FunFam" id="3.40.50.2300:FF:000001">
    <property type="entry name" value="DNA-binding response regulator PhoB"/>
    <property type="match status" value="1"/>
</dbReference>
<reference evidence="11" key="1">
    <citation type="journal article" date="2014" name="Int. J. Syst. Evol. Microbiol.">
        <title>Complete genome sequence of Corynebacterium casei LMG S-19264T (=DSM 44701T), isolated from a smear-ripened cheese.</title>
        <authorList>
            <consortium name="US DOE Joint Genome Institute (JGI-PGF)"/>
            <person name="Walter F."/>
            <person name="Albersmeier A."/>
            <person name="Kalinowski J."/>
            <person name="Ruckert C."/>
        </authorList>
    </citation>
    <scope>NUCLEOTIDE SEQUENCE</scope>
    <source>
        <strain evidence="11">CGMCC 1.15179</strain>
    </source>
</reference>
<dbReference type="GO" id="GO:0006355">
    <property type="term" value="P:regulation of DNA-templated transcription"/>
    <property type="evidence" value="ECO:0007669"/>
    <property type="project" value="InterPro"/>
</dbReference>
<dbReference type="Gene3D" id="1.10.10.10">
    <property type="entry name" value="Winged helix-like DNA-binding domain superfamily/Winged helix DNA-binding domain"/>
    <property type="match status" value="1"/>
</dbReference>
<evidence type="ECO:0000256" key="1">
    <source>
        <dbReference type="ARBA" id="ARBA00004496"/>
    </source>
</evidence>
<evidence type="ECO:0000256" key="7">
    <source>
        <dbReference type="PROSITE-ProRule" id="PRU00169"/>
    </source>
</evidence>
<proteinExistence type="predicted"/>
<dbReference type="InterPro" id="IPR039420">
    <property type="entry name" value="WalR-like"/>
</dbReference>
<dbReference type="EMBL" id="BMHQ01000001">
    <property type="protein sequence ID" value="GGE03227.1"/>
    <property type="molecule type" value="Genomic_DNA"/>
</dbReference>
<keyword evidence="3" id="KW-0902">Two-component regulatory system</keyword>
<dbReference type="PROSITE" id="PS50110">
    <property type="entry name" value="RESPONSE_REGULATORY"/>
    <property type="match status" value="1"/>
</dbReference>
<feature type="modified residue" description="4-aspartylphosphate" evidence="7">
    <location>
        <position position="53"/>
    </location>
</feature>
<comment type="subcellular location">
    <subcellularLocation>
        <location evidence="1">Cytoplasm</location>
    </subcellularLocation>
</comment>
<evidence type="ECO:0000256" key="8">
    <source>
        <dbReference type="PROSITE-ProRule" id="PRU01091"/>
    </source>
</evidence>
<dbReference type="CDD" id="cd00383">
    <property type="entry name" value="trans_reg_C"/>
    <property type="match status" value="1"/>
</dbReference>
<evidence type="ECO:0000256" key="4">
    <source>
        <dbReference type="ARBA" id="ARBA00023015"/>
    </source>
</evidence>
<evidence type="ECO:0000313" key="12">
    <source>
        <dbReference type="Proteomes" id="UP000625210"/>
    </source>
</evidence>
<name>A0A8J2VFN1_9BACL</name>
<dbReference type="InterPro" id="IPR036388">
    <property type="entry name" value="WH-like_DNA-bd_sf"/>
</dbReference>
<dbReference type="SUPFAM" id="SSF52172">
    <property type="entry name" value="CheY-like"/>
    <property type="match status" value="1"/>
</dbReference>
<reference evidence="11" key="2">
    <citation type="submission" date="2020-09" db="EMBL/GenBank/DDBJ databases">
        <authorList>
            <person name="Sun Q."/>
            <person name="Zhou Y."/>
        </authorList>
    </citation>
    <scope>NUCLEOTIDE SEQUENCE</scope>
    <source>
        <strain evidence="11">CGMCC 1.15179</strain>
    </source>
</reference>
<dbReference type="RefSeq" id="WP_188645895.1">
    <property type="nucleotide sequence ID" value="NZ_BMHQ01000001.1"/>
</dbReference>
<evidence type="ECO:0000259" key="9">
    <source>
        <dbReference type="PROSITE" id="PS50110"/>
    </source>
</evidence>
<dbReference type="Gene3D" id="3.40.50.2300">
    <property type="match status" value="1"/>
</dbReference>
<dbReference type="PANTHER" id="PTHR48111:SF40">
    <property type="entry name" value="PHOSPHATE REGULON TRANSCRIPTIONAL REGULATORY PROTEIN PHOB"/>
    <property type="match status" value="1"/>
</dbReference>
<sequence>MQPRILIVDDDSNIIDVCRRYLEQDGYEVFTALNGEEGYKMYRTANPSLLILDLMMPKKDGWALCEEIRNESDVPIIMLTARGEERDRLMGLTIGADDYLTKPFSPRELVLRVKAILRRRYWTKQQDETTGDKVLTFESLTIDPLSRRVIVNGKQVELTLKEFELLYLMAKRPGQVFSRMQLLDMVWGLLYDGDTSVVTVLIRRLREKIEDNPSEPYWIHTVWGIGYRFEPAGRP</sequence>
<dbReference type="Proteomes" id="UP000625210">
    <property type="component" value="Unassembled WGS sequence"/>
</dbReference>
<keyword evidence="4" id="KW-0805">Transcription regulation</keyword>
<keyword evidence="6" id="KW-0804">Transcription</keyword>
<dbReference type="InterPro" id="IPR016032">
    <property type="entry name" value="Sig_transdc_resp-reg_C-effctor"/>
</dbReference>
<keyword evidence="5 8" id="KW-0238">DNA-binding</keyword>
<dbReference type="GO" id="GO:0000156">
    <property type="term" value="F:phosphorelay response regulator activity"/>
    <property type="evidence" value="ECO:0007669"/>
    <property type="project" value="TreeGrafter"/>
</dbReference>